<organism evidence="2 3">
    <name type="scientific">Zizania palustris</name>
    <name type="common">Northern wild rice</name>
    <dbReference type="NCBI Taxonomy" id="103762"/>
    <lineage>
        <taxon>Eukaryota</taxon>
        <taxon>Viridiplantae</taxon>
        <taxon>Streptophyta</taxon>
        <taxon>Embryophyta</taxon>
        <taxon>Tracheophyta</taxon>
        <taxon>Spermatophyta</taxon>
        <taxon>Magnoliopsida</taxon>
        <taxon>Liliopsida</taxon>
        <taxon>Poales</taxon>
        <taxon>Poaceae</taxon>
        <taxon>BOP clade</taxon>
        <taxon>Oryzoideae</taxon>
        <taxon>Oryzeae</taxon>
        <taxon>Zizaniinae</taxon>
        <taxon>Zizania</taxon>
    </lineage>
</organism>
<name>A0A8J5S333_ZIZPA</name>
<protein>
    <submittedName>
        <fullName evidence="2">Uncharacterized protein</fullName>
    </submittedName>
</protein>
<reference evidence="2" key="1">
    <citation type="journal article" date="2021" name="bioRxiv">
        <title>Whole Genome Assembly and Annotation of Northern Wild Rice, Zizania palustris L., Supports a Whole Genome Duplication in the Zizania Genus.</title>
        <authorList>
            <person name="Haas M."/>
            <person name="Kono T."/>
            <person name="Macchietto M."/>
            <person name="Millas R."/>
            <person name="McGilp L."/>
            <person name="Shao M."/>
            <person name="Duquette J."/>
            <person name="Hirsch C.N."/>
            <person name="Kimball J."/>
        </authorList>
    </citation>
    <scope>NUCLEOTIDE SEQUENCE</scope>
    <source>
        <tissue evidence="2">Fresh leaf tissue</tissue>
    </source>
</reference>
<dbReference type="AlphaFoldDB" id="A0A8J5S333"/>
<proteinExistence type="predicted"/>
<feature type="region of interest" description="Disordered" evidence="1">
    <location>
        <begin position="71"/>
        <end position="132"/>
    </location>
</feature>
<gene>
    <name evidence="2" type="ORF">GUJ93_ZPchr0002g25419</name>
</gene>
<evidence type="ECO:0000256" key="1">
    <source>
        <dbReference type="SAM" id="MobiDB-lite"/>
    </source>
</evidence>
<keyword evidence="3" id="KW-1185">Reference proteome</keyword>
<dbReference type="Proteomes" id="UP000729402">
    <property type="component" value="Unassembled WGS sequence"/>
</dbReference>
<sequence length="143" mass="15669">MGPKQHRASALAAGRGWTRQRSSPMTHRHVARRPARQQSTQTRGDSGMREPAAQHAMSLWAPVAARPALTLLPRGERTRERGCGTGGVEAWSFDDDEGNLRRDDRRFQLPASAAEISPEPETPSALASSQRRLTVHTLGNLSV</sequence>
<evidence type="ECO:0000313" key="2">
    <source>
        <dbReference type="EMBL" id="KAG8060102.1"/>
    </source>
</evidence>
<reference evidence="2" key="2">
    <citation type="submission" date="2021-02" db="EMBL/GenBank/DDBJ databases">
        <authorList>
            <person name="Kimball J.A."/>
            <person name="Haas M.W."/>
            <person name="Macchietto M."/>
            <person name="Kono T."/>
            <person name="Duquette J."/>
            <person name="Shao M."/>
        </authorList>
    </citation>
    <scope>NUCLEOTIDE SEQUENCE</scope>
    <source>
        <tissue evidence="2">Fresh leaf tissue</tissue>
    </source>
</reference>
<feature type="region of interest" description="Disordered" evidence="1">
    <location>
        <begin position="1"/>
        <end position="59"/>
    </location>
</feature>
<accession>A0A8J5S333</accession>
<feature type="compositionally biased region" description="Basic residues" evidence="1">
    <location>
        <begin position="26"/>
        <end position="35"/>
    </location>
</feature>
<evidence type="ECO:0000313" key="3">
    <source>
        <dbReference type="Proteomes" id="UP000729402"/>
    </source>
</evidence>
<feature type="compositionally biased region" description="Basic and acidic residues" evidence="1">
    <location>
        <begin position="98"/>
        <end position="107"/>
    </location>
</feature>
<comment type="caution">
    <text evidence="2">The sequence shown here is derived from an EMBL/GenBank/DDBJ whole genome shotgun (WGS) entry which is preliminary data.</text>
</comment>
<dbReference type="EMBL" id="JAAALK010000287">
    <property type="protein sequence ID" value="KAG8060102.1"/>
    <property type="molecule type" value="Genomic_DNA"/>
</dbReference>